<dbReference type="InterPro" id="IPR003594">
    <property type="entry name" value="HATPase_dom"/>
</dbReference>
<dbReference type="Pfam" id="PF07730">
    <property type="entry name" value="HisKA_3"/>
    <property type="match status" value="1"/>
</dbReference>
<evidence type="ECO:0000313" key="12">
    <source>
        <dbReference type="EMBL" id="RCN59287.1"/>
    </source>
</evidence>
<dbReference type="PANTHER" id="PTHR24421">
    <property type="entry name" value="NITRATE/NITRITE SENSOR PROTEIN NARX-RELATED"/>
    <property type="match status" value="1"/>
</dbReference>
<keyword evidence="6 9" id="KW-0418">Kinase</keyword>
<keyword evidence="9 10" id="KW-0472">Membrane</keyword>
<dbReference type="InterPro" id="IPR003660">
    <property type="entry name" value="HAMP_dom"/>
</dbReference>
<dbReference type="PANTHER" id="PTHR24421:SF10">
    <property type="entry name" value="NITRATE_NITRITE SENSOR PROTEIN NARQ"/>
    <property type="match status" value="1"/>
</dbReference>
<evidence type="ECO:0000256" key="5">
    <source>
        <dbReference type="ARBA" id="ARBA00022741"/>
    </source>
</evidence>
<dbReference type="SMART" id="SM00387">
    <property type="entry name" value="HATPase_c"/>
    <property type="match status" value="1"/>
</dbReference>
<dbReference type="CDD" id="cd16917">
    <property type="entry name" value="HATPase_UhpB-NarQ-NarX-like"/>
    <property type="match status" value="1"/>
</dbReference>
<dbReference type="InterPro" id="IPR016380">
    <property type="entry name" value="Sig_transdc_His_kin_NarX/NarQ"/>
</dbReference>
<dbReference type="SUPFAM" id="SSF55781">
    <property type="entry name" value="GAF domain-like"/>
    <property type="match status" value="1"/>
</dbReference>
<dbReference type="InterPro" id="IPR036890">
    <property type="entry name" value="HATPase_C_sf"/>
</dbReference>
<dbReference type="SMART" id="SM00304">
    <property type="entry name" value="HAMP"/>
    <property type="match status" value="2"/>
</dbReference>
<evidence type="ECO:0000256" key="4">
    <source>
        <dbReference type="ARBA" id="ARBA00022679"/>
    </source>
</evidence>
<protein>
    <recommendedName>
        <fullName evidence="9">Sensor protein</fullName>
        <ecNumber evidence="9">2.7.13.3</ecNumber>
    </recommendedName>
</protein>
<dbReference type="Gene3D" id="3.30.450.40">
    <property type="match status" value="1"/>
</dbReference>
<proteinExistence type="predicted"/>
<evidence type="ECO:0000259" key="11">
    <source>
        <dbReference type="PROSITE" id="PS50885"/>
    </source>
</evidence>
<reference evidence="12 13" key="1">
    <citation type="submission" date="2018-02" db="EMBL/GenBank/DDBJ databases">
        <title>Insights into the biology of acidophilic members of the Acidiferrobacteraceae family derived from comparative genomic analyses.</title>
        <authorList>
            <person name="Issotta F."/>
            <person name="Thyssen C."/>
            <person name="Mena C."/>
            <person name="Moya A."/>
            <person name="Bellenberg S."/>
            <person name="Sproer C."/>
            <person name="Covarrubias P.C."/>
            <person name="Sand W."/>
            <person name="Quatrini R."/>
            <person name="Vera M."/>
        </authorList>
    </citation>
    <scope>NUCLEOTIDE SEQUENCE [LARGE SCALE GENOMIC DNA]</scope>
    <source>
        <strain evidence="13">m-1</strain>
    </source>
</reference>
<gene>
    <name evidence="12" type="ORF">C4900_06180</name>
</gene>
<evidence type="ECO:0000256" key="2">
    <source>
        <dbReference type="ARBA" id="ARBA00004370"/>
    </source>
</evidence>
<dbReference type="PROSITE" id="PS50885">
    <property type="entry name" value="HAMP"/>
    <property type="match status" value="1"/>
</dbReference>
<dbReference type="PIRSF" id="PIRSF003167">
    <property type="entry name" value="STHK_NarX/NarQ"/>
    <property type="match status" value="1"/>
</dbReference>
<dbReference type="Pfam" id="PF13185">
    <property type="entry name" value="GAF_2"/>
    <property type="match status" value="1"/>
</dbReference>
<dbReference type="SUPFAM" id="SSF55874">
    <property type="entry name" value="ATPase domain of HSP90 chaperone/DNA topoisomerase II/histidine kinase"/>
    <property type="match status" value="1"/>
</dbReference>
<sequence length="550" mass="59881">MAGLGCEVGMEGSFWQRVGVRDRRGGIDGTPPARGWARPRRLWLMWVAPTLLAGLLATALVAVALDGGPHPVLTHDLALAALAAALLVAAILWVATVRSLWRPLASLRCWAMRVRSGNLSARIPEDRAAGEFAELASDVNALGERLKTLTQERAGGDSRVIARWLSVLNAITAGIASSQDLDELLPRFLFTLHSAGEVRGGIVRLLTGDGHLRLVASIGLPQDIVEHERRVTLDCCLCGQAVGRRTLSVDQDLKACCTSWGQNPFPGEDLVLLAIPLRYDGRVVGLYNLFMERTRVIGQSDVEDLLLGLGQHLGAAIEKMRLQDERRQLSLLQERMAIAHELHDSLAQTLASLRIQAQVLGETIEPDGYSATRTEFARLTAGLEIAHKEVRGLIRNFRAGGAEGGLLPALDAAIVRFKEETGIPVYVQKDWHGTLPATHETHVLRVIQEALANIRKHAHAQTVRVLLQSEAGGDYKVLIEDDGEGPVSAAERADRDDGHFGQTIMRERAHAIGGELRVEHEAGEGTRVWLTFPDPARVTERAVAVAEVVR</sequence>
<keyword evidence="10" id="KW-1133">Transmembrane helix</keyword>
<feature type="transmembrane region" description="Helical" evidence="10">
    <location>
        <begin position="77"/>
        <end position="97"/>
    </location>
</feature>
<dbReference type="SMART" id="SM00065">
    <property type="entry name" value="GAF"/>
    <property type="match status" value="1"/>
</dbReference>
<feature type="transmembrane region" description="Helical" evidence="10">
    <location>
        <begin position="43"/>
        <end position="65"/>
    </location>
</feature>
<dbReference type="GO" id="GO:0005524">
    <property type="term" value="F:ATP binding"/>
    <property type="evidence" value="ECO:0007669"/>
    <property type="project" value="UniProtKB-UniRule"/>
</dbReference>
<keyword evidence="8 9" id="KW-0902">Two-component regulatory system</keyword>
<comment type="caution">
    <text evidence="12">The sequence shown here is derived from an EMBL/GenBank/DDBJ whole genome shotgun (WGS) entry which is preliminary data.</text>
</comment>
<dbReference type="InterPro" id="IPR011712">
    <property type="entry name" value="Sig_transdc_His_kin_sub3_dim/P"/>
</dbReference>
<dbReference type="Pfam" id="PF00672">
    <property type="entry name" value="HAMP"/>
    <property type="match status" value="1"/>
</dbReference>
<organism evidence="12 13">
    <name type="scientific">Acidiferrobacter thiooxydans</name>
    <dbReference type="NCBI Taxonomy" id="163359"/>
    <lineage>
        <taxon>Bacteria</taxon>
        <taxon>Pseudomonadati</taxon>
        <taxon>Pseudomonadota</taxon>
        <taxon>Gammaproteobacteria</taxon>
        <taxon>Acidiferrobacterales</taxon>
        <taxon>Acidiferrobacteraceae</taxon>
        <taxon>Acidiferrobacter</taxon>
    </lineage>
</organism>
<dbReference type="Gene3D" id="6.10.340.10">
    <property type="match status" value="1"/>
</dbReference>
<keyword evidence="10" id="KW-0812">Transmembrane</keyword>
<name>A0A368HMB5_9GAMM</name>
<dbReference type="GO" id="GO:0005886">
    <property type="term" value="C:plasma membrane"/>
    <property type="evidence" value="ECO:0007669"/>
    <property type="project" value="UniProtKB-SubCell"/>
</dbReference>
<comment type="subcellular location">
    <subcellularLocation>
        <location evidence="9">Cell inner membrane</location>
    </subcellularLocation>
    <subcellularLocation>
        <location evidence="2">Membrane</location>
    </subcellularLocation>
</comment>
<evidence type="ECO:0000256" key="7">
    <source>
        <dbReference type="ARBA" id="ARBA00022840"/>
    </source>
</evidence>
<keyword evidence="3" id="KW-0597">Phosphoprotein</keyword>
<dbReference type="GO" id="GO:0046983">
    <property type="term" value="F:protein dimerization activity"/>
    <property type="evidence" value="ECO:0007669"/>
    <property type="project" value="UniProtKB-UniRule"/>
</dbReference>
<dbReference type="CDD" id="cd06225">
    <property type="entry name" value="HAMP"/>
    <property type="match status" value="1"/>
</dbReference>
<evidence type="ECO:0000313" key="13">
    <source>
        <dbReference type="Proteomes" id="UP000253250"/>
    </source>
</evidence>
<comment type="catalytic activity">
    <reaction evidence="1 9">
        <text>ATP + protein L-histidine = ADP + protein N-phospho-L-histidine.</text>
        <dbReference type="EC" id="2.7.13.3"/>
    </reaction>
</comment>
<keyword evidence="13" id="KW-1185">Reference proteome</keyword>
<evidence type="ECO:0000256" key="6">
    <source>
        <dbReference type="ARBA" id="ARBA00022777"/>
    </source>
</evidence>
<dbReference type="GO" id="GO:0000155">
    <property type="term" value="F:phosphorelay sensor kinase activity"/>
    <property type="evidence" value="ECO:0007669"/>
    <property type="project" value="UniProtKB-UniRule"/>
</dbReference>
<keyword evidence="5 9" id="KW-0547">Nucleotide-binding</keyword>
<evidence type="ECO:0000256" key="3">
    <source>
        <dbReference type="ARBA" id="ARBA00022553"/>
    </source>
</evidence>
<keyword evidence="4 9" id="KW-0808">Transferase</keyword>
<keyword evidence="9" id="KW-1003">Cell membrane</keyword>
<dbReference type="InterPro" id="IPR050482">
    <property type="entry name" value="Sensor_HK_TwoCompSys"/>
</dbReference>
<dbReference type="AlphaFoldDB" id="A0A368HMB5"/>
<keyword evidence="7 9" id="KW-0067">ATP-binding</keyword>
<evidence type="ECO:0000256" key="1">
    <source>
        <dbReference type="ARBA" id="ARBA00000085"/>
    </source>
</evidence>
<dbReference type="EC" id="2.7.13.3" evidence="9"/>
<evidence type="ECO:0000256" key="9">
    <source>
        <dbReference type="PIRNR" id="PIRNR003167"/>
    </source>
</evidence>
<evidence type="ECO:0000256" key="8">
    <source>
        <dbReference type="ARBA" id="ARBA00023012"/>
    </source>
</evidence>
<feature type="domain" description="HAMP" evidence="11">
    <location>
        <begin position="98"/>
        <end position="151"/>
    </location>
</feature>
<dbReference type="SUPFAM" id="SSF158472">
    <property type="entry name" value="HAMP domain-like"/>
    <property type="match status" value="1"/>
</dbReference>
<dbReference type="InterPro" id="IPR029016">
    <property type="entry name" value="GAF-like_dom_sf"/>
</dbReference>
<accession>A0A368HMB5</accession>
<dbReference type="Pfam" id="PF02518">
    <property type="entry name" value="HATPase_c"/>
    <property type="match status" value="1"/>
</dbReference>
<dbReference type="Gene3D" id="3.30.565.10">
    <property type="entry name" value="Histidine kinase-like ATPase, C-terminal domain"/>
    <property type="match status" value="1"/>
</dbReference>
<dbReference type="Proteomes" id="UP000253250">
    <property type="component" value="Unassembled WGS sequence"/>
</dbReference>
<evidence type="ECO:0000256" key="10">
    <source>
        <dbReference type="SAM" id="Phobius"/>
    </source>
</evidence>
<dbReference type="Gene3D" id="1.20.5.1930">
    <property type="match status" value="1"/>
</dbReference>
<dbReference type="EMBL" id="PSYR01000001">
    <property type="protein sequence ID" value="RCN59287.1"/>
    <property type="molecule type" value="Genomic_DNA"/>
</dbReference>
<dbReference type="InterPro" id="IPR003018">
    <property type="entry name" value="GAF"/>
</dbReference>
<keyword evidence="9" id="KW-0997">Cell inner membrane</keyword>